<dbReference type="GO" id="GO:0032259">
    <property type="term" value="P:methylation"/>
    <property type="evidence" value="ECO:0007669"/>
    <property type="project" value="UniProtKB-KW"/>
</dbReference>
<dbReference type="Pfam" id="PF04672">
    <property type="entry name" value="Methyltransf_19"/>
    <property type="match status" value="1"/>
</dbReference>
<evidence type="ECO:0000313" key="2">
    <source>
        <dbReference type="Proteomes" id="UP000696294"/>
    </source>
</evidence>
<keyword evidence="1" id="KW-0489">Methyltransferase</keyword>
<dbReference type="SUPFAM" id="SSF53335">
    <property type="entry name" value="S-adenosyl-L-methionine-dependent methyltransferases"/>
    <property type="match status" value="1"/>
</dbReference>
<dbReference type="Proteomes" id="UP000696294">
    <property type="component" value="Unassembled WGS sequence"/>
</dbReference>
<dbReference type="InterPro" id="IPR006764">
    <property type="entry name" value="SAM_dep_MeTrfase_SAV2177_type"/>
</dbReference>
<organism evidence="1 2">
    <name type="scientific">Nonomuraea composti</name>
    <dbReference type="NCBI Taxonomy" id="2720023"/>
    <lineage>
        <taxon>Bacteria</taxon>
        <taxon>Bacillati</taxon>
        <taxon>Actinomycetota</taxon>
        <taxon>Actinomycetes</taxon>
        <taxon>Streptosporangiales</taxon>
        <taxon>Streptosporangiaceae</taxon>
        <taxon>Nonomuraea</taxon>
    </lineage>
</organism>
<accession>A0ABX1BEG0</accession>
<sequence>MERIWTHQDPDYLPPEIDTSKPSIARVYDAFLGGKDNFAVDRAIAMEGMKHFPDGGGGARNNRAMLFRGVKFMTEQGIDQFLDVGSGLPTMDNTHSVAQRINPDARVVYVDNDPIVLAHARALLQTNDKTRVITADMREPEAIFHHPKVEGFLDFSRPIGLLLVAVVHHLGDDERPAELVDTYKARLAPGSYLQLTHFCSCAPEVRALEGVLLSMLGTGRARDLEEITRFFDGLELVEPGVVHLPEWRPEEPVERPLDLAGICIAGGVARKPRTARKP</sequence>
<keyword evidence="2" id="KW-1185">Reference proteome</keyword>
<evidence type="ECO:0000313" key="1">
    <source>
        <dbReference type="EMBL" id="NJP94882.1"/>
    </source>
</evidence>
<proteinExistence type="predicted"/>
<dbReference type="Gene3D" id="3.40.50.150">
    <property type="entry name" value="Vaccinia Virus protein VP39"/>
    <property type="match status" value="1"/>
</dbReference>
<comment type="caution">
    <text evidence="1">The sequence shown here is derived from an EMBL/GenBank/DDBJ whole genome shotgun (WGS) entry which is preliminary data.</text>
</comment>
<dbReference type="GO" id="GO:0008168">
    <property type="term" value="F:methyltransferase activity"/>
    <property type="evidence" value="ECO:0007669"/>
    <property type="project" value="UniProtKB-KW"/>
</dbReference>
<protein>
    <submittedName>
        <fullName evidence="1">SAM-dependent methyltransferase</fullName>
    </submittedName>
</protein>
<reference evidence="1 2" key="1">
    <citation type="submission" date="2020-03" db="EMBL/GenBank/DDBJ databases">
        <title>WGS of actinomycetes isolated from Thailand.</title>
        <authorList>
            <person name="Thawai C."/>
        </authorList>
    </citation>
    <scope>NUCLEOTIDE SEQUENCE [LARGE SCALE GENOMIC DNA]</scope>
    <source>
        <strain evidence="1 2">FMUSA5-5</strain>
    </source>
</reference>
<dbReference type="InterPro" id="IPR029063">
    <property type="entry name" value="SAM-dependent_MTases_sf"/>
</dbReference>
<dbReference type="CDD" id="cd02440">
    <property type="entry name" value="AdoMet_MTases"/>
    <property type="match status" value="1"/>
</dbReference>
<keyword evidence="1" id="KW-0808">Transferase</keyword>
<dbReference type="PIRSF" id="PIRSF017393">
    <property type="entry name" value="MTase_SAV2177"/>
    <property type="match status" value="1"/>
</dbReference>
<dbReference type="EMBL" id="JAATEP010000033">
    <property type="protein sequence ID" value="NJP94882.1"/>
    <property type="molecule type" value="Genomic_DNA"/>
</dbReference>
<name>A0ABX1BEG0_9ACTN</name>
<gene>
    <name evidence="1" type="ORF">HCN51_36540</name>
</gene>